<evidence type="ECO:0000256" key="9">
    <source>
        <dbReference type="ARBA" id="ARBA00049042"/>
    </source>
</evidence>
<comment type="subcellular location">
    <subcellularLocation>
        <location evidence="11">Nucleus</location>
    </subcellularLocation>
</comment>
<dbReference type="GO" id="GO:0003676">
    <property type="term" value="F:nucleic acid binding"/>
    <property type="evidence" value="ECO:0007669"/>
    <property type="project" value="UniProtKB-UniRule"/>
</dbReference>
<dbReference type="InterPro" id="IPR002877">
    <property type="entry name" value="RNA_MeTrfase_FtsJ_dom"/>
</dbReference>
<dbReference type="AlphaFoldDB" id="G0U777"/>
<evidence type="ECO:0000313" key="13">
    <source>
        <dbReference type="EMBL" id="CCC51734.1"/>
    </source>
</evidence>
<evidence type="ECO:0000256" key="7">
    <source>
        <dbReference type="ARBA" id="ARBA00023042"/>
    </source>
</evidence>
<feature type="domain" description="RrmJ-type SAM-dependent 2'-O-MTase" evidence="12">
    <location>
        <begin position="87"/>
        <end position="294"/>
    </location>
</feature>
<dbReference type="Pfam" id="PF01728">
    <property type="entry name" value="FtsJ"/>
    <property type="match status" value="1"/>
</dbReference>
<evidence type="ECO:0000256" key="3">
    <source>
        <dbReference type="ARBA" id="ARBA00022603"/>
    </source>
</evidence>
<evidence type="ECO:0000256" key="11">
    <source>
        <dbReference type="RuleBase" id="RU368012"/>
    </source>
</evidence>
<evidence type="ECO:0000256" key="5">
    <source>
        <dbReference type="ARBA" id="ARBA00022679"/>
    </source>
</evidence>
<dbReference type="GO" id="GO:0016556">
    <property type="term" value="P:mRNA modification"/>
    <property type="evidence" value="ECO:0007669"/>
    <property type="project" value="UniProtKB-UniRule"/>
</dbReference>
<evidence type="ECO:0000256" key="10">
    <source>
        <dbReference type="ARBA" id="ARBA00054698"/>
    </source>
</evidence>
<evidence type="ECO:0000256" key="4">
    <source>
        <dbReference type="ARBA" id="ARBA00022664"/>
    </source>
</evidence>
<dbReference type="GO" id="GO:0005737">
    <property type="term" value="C:cytoplasm"/>
    <property type="evidence" value="ECO:0007669"/>
    <property type="project" value="TreeGrafter"/>
</dbReference>
<dbReference type="SUPFAM" id="SSF53335">
    <property type="entry name" value="S-adenosyl-L-methionine-dependent methyltransferases"/>
    <property type="match status" value="1"/>
</dbReference>
<dbReference type="PROSITE" id="PS51613">
    <property type="entry name" value="SAM_MT_RRMJ"/>
    <property type="match status" value="1"/>
</dbReference>
<organism evidence="13">
    <name type="scientific">Trypanosoma vivax (strain Y486)</name>
    <dbReference type="NCBI Taxonomy" id="1055687"/>
    <lineage>
        <taxon>Eukaryota</taxon>
        <taxon>Discoba</taxon>
        <taxon>Euglenozoa</taxon>
        <taxon>Kinetoplastea</taxon>
        <taxon>Metakinetoplastina</taxon>
        <taxon>Trypanosomatida</taxon>
        <taxon>Trypanosomatidae</taxon>
        <taxon>Trypanosoma</taxon>
        <taxon>Duttonella</taxon>
    </lineage>
</organism>
<keyword evidence="6 11" id="KW-0949">S-adenosyl-L-methionine</keyword>
<gene>
    <name evidence="13" type="ORF">TVY486_1007800</name>
</gene>
<dbReference type="InterPro" id="IPR050851">
    <property type="entry name" value="mRNA_Cap_2O-Ribose_MeTrfase"/>
</dbReference>
<dbReference type="EC" id="2.1.1.57" evidence="1 11"/>
<proteinExistence type="predicted"/>
<dbReference type="GO" id="GO:0004483">
    <property type="term" value="F:methyltransferase cap1 activity"/>
    <property type="evidence" value="ECO:0007669"/>
    <property type="project" value="UniProtKB-UniRule"/>
</dbReference>
<keyword evidence="11" id="KW-0539">Nucleus</keyword>
<dbReference type="EMBL" id="HE573026">
    <property type="protein sequence ID" value="CCC51734.1"/>
    <property type="molecule type" value="Genomic_DNA"/>
</dbReference>
<sequence length="369" mass="41227">MVTVADSTEEFPLRHAPARAPPDLGLLPGETHQRVHWRDAYDKLNAEDRLALWAAKSALDNVDYNAYVRVRDALFPLAVSGGECGLGFRNRAGHKLREAMDAADVWEHLKRNVGKHGGPLTFVDICGGPGAFSQALFAIGAQHRMRLRGFGLTLRSDKGLDWYTDLPSRKFFPTYGIDGTGDIFKLENIEALCSLTCKEDVKLVVGDGGFDISMEVANYQETISSRIIYAQWFCAMKLLRHGGCFVLKLFDTFSPFSRAILYLTTYLYENVRIVKPCHSRVVNSERYLVCTGFVGVPTAWLVHFERCFQEGFIDNDGIPVIIPDAWVMEDETFAGDVMQMNSAIALKQVAALRMVLNKLDLPQHSEGVV</sequence>
<accession>G0U777</accession>
<dbReference type="PANTHER" id="PTHR16121">
    <property type="entry name" value="CAP-SPECIFIC MRNA (NUCLEOSIDE-2'-O-)-METHYLTRANSFERASE 1-RELATED"/>
    <property type="match status" value="1"/>
</dbReference>
<keyword evidence="5 11" id="KW-0808">Transferase</keyword>
<name>G0U777_TRYVY</name>
<dbReference type="FunFam" id="3.40.50.12760:FF:000005">
    <property type="entry name" value="Methyltransferase, putative"/>
    <property type="match status" value="1"/>
</dbReference>
<evidence type="ECO:0000256" key="2">
    <source>
        <dbReference type="ARBA" id="ARBA00021136"/>
    </source>
</evidence>
<comment type="function">
    <text evidence="11">S-adenosyl-L-methionine-dependent methyltransferase that mediates RNA cap1 2'-O-ribose methylation to the 5'-cap structure of RNAs. Methylates the ribose of the first nucleotide of a m(7)GpppG-capped mRNA to produce m(7)GpppNmp (cap1).</text>
</comment>
<evidence type="ECO:0000256" key="8">
    <source>
        <dbReference type="ARBA" id="ARBA00032504"/>
    </source>
</evidence>
<comment type="function">
    <text evidence="10">S-adenosyl-L-methionine-dependent methyltransferase that mediates RNA cap1 2'-O-ribose methylation to the 5'-cap structure of spliced leader and U1 small nuclear RNAs. Methylates the ribose of the first nucleotide of a m(7)GpppG-capped RNA to produce m(7)GpppNmp (cap1). Cap1 modification is linked to higher levels of translation. Recognizes a guanosine cap on RNA independent of its N(7) methylation status.</text>
</comment>
<dbReference type="InterPro" id="IPR025816">
    <property type="entry name" value="RrmJ-type_MeTrfase"/>
</dbReference>
<dbReference type="GO" id="GO:0005634">
    <property type="term" value="C:nucleus"/>
    <property type="evidence" value="ECO:0007669"/>
    <property type="project" value="UniProtKB-SubCell"/>
</dbReference>
<dbReference type="GO" id="GO:0032259">
    <property type="term" value="P:methylation"/>
    <property type="evidence" value="ECO:0007669"/>
    <property type="project" value="UniProtKB-KW"/>
</dbReference>
<evidence type="ECO:0000256" key="1">
    <source>
        <dbReference type="ARBA" id="ARBA00011923"/>
    </source>
</evidence>
<dbReference type="PANTHER" id="PTHR16121:SF0">
    <property type="entry name" value="CAP-SPECIFIC MRNA (NUCLEOSIDE-2'-O-)-METHYLTRANSFERASE 1"/>
    <property type="match status" value="1"/>
</dbReference>
<evidence type="ECO:0000259" key="12">
    <source>
        <dbReference type="PROSITE" id="PS51613"/>
    </source>
</evidence>
<keyword evidence="4 11" id="KW-0507">mRNA processing</keyword>
<dbReference type="Gene3D" id="3.40.50.12760">
    <property type="match status" value="1"/>
</dbReference>
<dbReference type="OMA" id="ESTGVWM"/>
<dbReference type="VEuPathDB" id="TriTrypDB:TvY486_1007800"/>
<keyword evidence="7 11" id="KW-0506">mRNA capping</keyword>
<reference evidence="13" key="1">
    <citation type="journal article" date="2012" name="Proc. Natl. Acad. Sci. U.S.A.">
        <title>Antigenic diversity is generated by distinct evolutionary mechanisms in African trypanosome species.</title>
        <authorList>
            <person name="Jackson A.P."/>
            <person name="Berry A."/>
            <person name="Aslett M."/>
            <person name="Allison H.C."/>
            <person name="Burton P."/>
            <person name="Vavrova-Anderson J."/>
            <person name="Brown R."/>
            <person name="Browne H."/>
            <person name="Corton N."/>
            <person name="Hauser H."/>
            <person name="Gamble J."/>
            <person name="Gilderthorp R."/>
            <person name="Marcello L."/>
            <person name="McQuillan J."/>
            <person name="Otto T.D."/>
            <person name="Quail M.A."/>
            <person name="Sanders M.J."/>
            <person name="van Tonder A."/>
            <person name="Ginger M.L."/>
            <person name="Field M.C."/>
            <person name="Barry J.D."/>
            <person name="Hertz-Fowler C."/>
            <person name="Berriman M."/>
        </authorList>
    </citation>
    <scope>NUCLEOTIDE SEQUENCE</scope>
    <source>
        <strain evidence="13">Y486</strain>
    </source>
</reference>
<protein>
    <recommendedName>
        <fullName evidence="2 11">Cap-specific mRNA (nucleoside-2'-O-)-methyltransferase 1</fullName>
        <ecNumber evidence="1 11">2.1.1.57</ecNumber>
    </recommendedName>
    <alternativeName>
        <fullName evidence="8 11">Cap1 2'O-ribose methyltransferase 1</fullName>
    </alternativeName>
</protein>
<keyword evidence="3 11" id="KW-0489">Methyltransferase</keyword>
<dbReference type="GO" id="GO:0006370">
    <property type="term" value="P:7-methylguanosine mRNA capping"/>
    <property type="evidence" value="ECO:0007669"/>
    <property type="project" value="UniProtKB-UniRule"/>
</dbReference>
<comment type="catalytic activity">
    <reaction evidence="9 11">
        <text>a 5'-end (N(7)-methyl 5'-triphosphoguanosine)-ribonucleoside in mRNA + S-adenosyl-L-methionine = a 5'-end (N(7)-methyl 5'-triphosphoguanosine)-(2'-O-methyl-ribonucleoside) in mRNA + S-adenosyl-L-homocysteine + H(+)</text>
        <dbReference type="Rhea" id="RHEA:67020"/>
        <dbReference type="Rhea" id="RHEA-COMP:17167"/>
        <dbReference type="Rhea" id="RHEA-COMP:17168"/>
        <dbReference type="ChEBI" id="CHEBI:15378"/>
        <dbReference type="ChEBI" id="CHEBI:57856"/>
        <dbReference type="ChEBI" id="CHEBI:59789"/>
        <dbReference type="ChEBI" id="CHEBI:156461"/>
        <dbReference type="ChEBI" id="CHEBI:167609"/>
        <dbReference type="EC" id="2.1.1.57"/>
    </reaction>
</comment>
<evidence type="ECO:0000256" key="6">
    <source>
        <dbReference type="ARBA" id="ARBA00022691"/>
    </source>
</evidence>
<dbReference type="InterPro" id="IPR029063">
    <property type="entry name" value="SAM-dependent_MTases_sf"/>
</dbReference>